<reference evidence="2 3" key="1">
    <citation type="journal article" date="2016" name="Nat. Commun.">
        <title>Thousands of microbial genomes shed light on interconnected biogeochemical processes in an aquifer system.</title>
        <authorList>
            <person name="Anantharaman K."/>
            <person name="Brown C.T."/>
            <person name="Hug L.A."/>
            <person name="Sharon I."/>
            <person name="Castelle C.J."/>
            <person name="Probst A.J."/>
            <person name="Thomas B.C."/>
            <person name="Singh A."/>
            <person name="Wilkins M.J."/>
            <person name="Karaoz U."/>
            <person name="Brodie E.L."/>
            <person name="Williams K.H."/>
            <person name="Hubbard S.S."/>
            <person name="Banfield J.F."/>
        </authorList>
    </citation>
    <scope>NUCLEOTIDE SEQUENCE [LARGE SCALE GENOMIC DNA]</scope>
</reference>
<evidence type="ECO:0008006" key="4">
    <source>
        <dbReference type="Google" id="ProtNLM"/>
    </source>
</evidence>
<dbReference type="PROSITE" id="PS00409">
    <property type="entry name" value="PROKAR_NTER_METHYL"/>
    <property type="match status" value="1"/>
</dbReference>
<comment type="caution">
    <text evidence="2">The sequence shown here is derived from an EMBL/GenBank/DDBJ whole genome shotgun (WGS) entry which is preliminary data.</text>
</comment>
<dbReference type="Gene3D" id="3.30.700.10">
    <property type="entry name" value="Glycoprotein, Type 4 Pilin"/>
    <property type="match status" value="1"/>
</dbReference>
<feature type="transmembrane region" description="Helical" evidence="1">
    <location>
        <begin position="6"/>
        <end position="26"/>
    </location>
</feature>
<gene>
    <name evidence="2" type="ORF">A3G51_01425</name>
</gene>
<organism evidence="2 3">
    <name type="scientific">Candidatus Yanofskybacteria bacterium RIFCSPLOWO2_12_FULL_43_11b</name>
    <dbReference type="NCBI Taxonomy" id="1802710"/>
    <lineage>
        <taxon>Bacteria</taxon>
        <taxon>Candidatus Yanofskyibacteriota</taxon>
    </lineage>
</organism>
<keyword evidence="1" id="KW-0812">Transmembrane</keyword>
<keyword evidence="1" id="KW-0472">Membrane</keyword>
<name>A0A1F8H8S8_9BACT</name>
<sequence>MNKGFTLIEILVVASITGIISTLMLLNFQRTRVDLNESGSVFIADLRSAQSKALASTKYDSGSGLKIRCGYGVHYVNPTSYSIYAGPDASSADCSSFDRNLDDGDATVATKVFGNEKVEFKAVFNDIFWEPPHPYTYINNASASASINITIGKIGGTCPQDCKIINVSTSGKIEQL</sequence>
<evidence type="ECO:0000313" key="2">
    <source>
        <dbReference type="EMBL" id="OGN34015.1"/>
    </source>
</evidence>
<dbReference type="Pfam" id="PF07963">
    <property type="entry name" value="N_methyl"/>
    <property type="match status" value="1"/>
</dbReference>
<evidence type="ECO:0000313" key="3">
    <source>
        <dbReference type="Proteomes" id="UP000177745"/>
    </source>
</evidence>
<dbReference type="Proteomes" id="UP000177745">
    <property type="component" value="Unassembled WGS sequence"/>
</dbReference>
<dbReference type="EMBL" id="MGKY01000007">
    <property type="protein sequence ID" value="OGN34015.1"/>
    <property type="molecule type" value="Genomic_DNA"/>
</dbReference>
<protein>
    <recommendedName>
        <fullName evidence="4">General secretion pathway GspH domain-containing protein</fullName>
    </recommendedName>
</protein>
<evidence type="ECO:0000256" key="1">
    <source>
        <dbReference type="SAM" id="Phobius"/>
    </source>
</evidence>
<dbReference type="SUPFAM" id="SSF54523">
    <property type="entry name" value="Pili subunits"/>
    <property type="match status" value="1"/>
</dbReference>
<proteinExistence type="predicted"/>
<keyword evidence="1" id="KW-1133">Transmembrane helix</keyword>
<dbReference type="AlphaFoldDB" id="A0A1F8H8S8"/>
<dbReference type="NCBIfam" id="TIGR02532">
    <property type="entry name" value="IV_pilin_GFxxxE"/>
    <property type="match status" value="1"/>
</dbReference>
<dbReference type="InterPro" id="IPR012902">
    <property type="entry name" value="N_methyl_site"/>
</dbReference>
<accession>A0A1F8H8S8</accession>
<dbReference type="InterPro" id="IPR045584">
    <property type="entry name" value="Pilin-like"/>
</dbReference>